<proteinExistence type="predicted"/>
<dbReference type="EMBL" id="CP001298">
    <property type="protein sequence ID" value="ACK85595.1"/>
    <property type="molecule type" value="Genomic_DNA"/>
</dbReference>
<dbReference type="KEGG" id="mch:Mchl_4825"/>
<evidence type="ECO:0000313" key="1">
    <source>
        <dbReference type="EMBL" id="ACK85595.1"/>
    </source>
</evidence>
<name>B7KRR8_METC4</name>
<protein>
    <submittedName>
        <fullName evidence="1">Uncharacterized protein</fullName>
    </submittedName>
</protein>
<evidence type="ECO:0000313" key="2">
    <source>
        <dbReference type="Proteomes" id="UP000002385"/>
    </source>
</evidence>
<reference evidence="2" key="1">
    <citation type="submission" date="2008-12" db="EMBL/GenBank/DDBJ databases">
        <title>Complete sequence of chromosome of Methylobacterium chloromethanicum CM4.</title>
        <authorList>
            <consortium name="US DOE Joint Genome Institute"/>
            <person name="Lucas S."/>
            <person name="Copeland A."/>
            <person name="Lapidus A."/>
            <person name="Glavina del Rio T."/>
            <person name="Dalin E."/>
            <person name="Tice H."/>
            <person name="Bruce D."/>
            <person name="Goodwin L."/>
            <person name="Pitluck S."/>
            <person name="Chertkov O."/>
            <person name="Brettin T."/>
            <person name="Detter J.C."/>
            <person name="Han C."/>
            <person name="Larimer F."/>
            <person name="Land M."/>
            <person name="Hauser L."/>
            <person name="Kyrpides N."/>
            <person name="Mikhailova N."/>
            <person name="Marx C."/>
            <person name="Richardson P."/>
        </authorList>
    </citation>
    <scope>NUCLEOTIDE SEQUENCE [LARGE SCALE GENOMIC DNA]</scope>
    <source>
        <strain evidence="2">CM4 / NCIMB 13688</strain>
    </source>
</reference>
<dbReference type="AlphaFoldDB" id="B7KRR8"/>
<gene>
    <name evidence="1" type="ordered locus">Mchl_4825</name>
</gene>
<dbReference type="HOGENOM" id="CLU_3365838_0_0_5"/>
<organism evidence="1 2">
    <name type="scientific">Methylorubrum extorquens (strain CM4 / NCIMB 13688)</name>
    <name type="common">Methylobacterium extorquens</name>
    <dbReference type="NCBI Taxonomy" id="440085"/>
    <lineage>
        <taxon>Bacteria</taxon>
        <taxon>Pseudomonadati</taxon>
        <taxon>Pseudomonadota</taxon>
        <taxon>Alphaproteobacteria</taxon>
        <taxon>Hyphomicrobiales</taxon>
        <taxon>Methylobacteriaceae</taxon>
        <taxon>Methylorubrum</taxon>
    </lineage>
</organism>
<reference evidence="1 2" key="2">
    <citation type="journal article" date="2012" name="J. Bacteriol.">
        <title>Complete genome sequences of six strains of the genus Methylobacterium.</title>
        <authorList>
            <person name="Marx C.J."/>
            <person name="Bringel F."/>
            <person name="Chistoserdova L."/>
            <person name="Moulin L."/>
            <person name="Farhan Ul Haque M."/>
            <person name="Fleischman D.E."/>
            <person name="Gruffaz C."/>
            <person name="Jourand P."/>
            <person name="Knief C."/>
            <person name="Lee M.C."/>
            <person name="Muller E.E."/>
            <person name="Nadalig T."/>
            <person name="Peyraud R."/>
            <person name="Roselli S."/>
            <person name="Russ L."/>
            <person name="Goodwin L.A."/>
            <person name="Ivanova N."/>
            <person name="Kyrpides N."/>
            <person name="Lajus A."/>
            <person name="Land M.L."/>
            <person name="Medigue C."/>
            <person name="Mikhailova N."/>
            <person name="Nolan M."/>
            <person name="Woyke T."/>
            <person name="Stolyar S."/>
            <person name="Vorholt J.A."/>
            <person name="Vuilleumier S."/>
        </authorList>
    </citation>
    <scope>NUCLEOTIDE SEQUENCE [LARGE SCALE GENOMIC DNA]</scope>
    <source>
        <strain evidence="2">CM4 / NCIMB 13688</strain>
    </source>
</reference>
<accession>B7KRR8</accession>
<sequence length="35" mass="3779">MRRASRNLLDGVEHEAGRGNVLTATVLVALYLVAI</sequence>
<dbReference type="Proteomes" id="UP000002385">
    <property type="component" value="Chromosome"/>
</dbReference>